<organism evidence="2">
    <name type="scientific">Capitella teleta</name>
    <name type="common">Polychaete worm</name>
    <dbReference type="NCBI Taxonomy" id="283909"/>
    <lineage>
        <taxon>Eukaryota</taxon>
        <taxon>Metazoa</taxon>
        <taxon>Spiralia</taxon>
        <taxon>Lophotrochozoa</taxon>
        <taxon>Annelida</taxon>
        <taxon>Polychaeta</taxon>
        <taxon>Sedentaria</taxon>
        <taxon>Scolecida</taxon>
        <taxon>Capitellidae</taxon>
        <taxon>Capitella</taxon>
    </lineage>
</organism>
<dbReference type="EnsemblMetazoa" id="CapteT193325">
    <property type="protein sequence ID" value="CapteP193325"/>
    <property type="gene ID" value="CapteG193325"/>
</dbReference>
<reference evidence="4" key="1">
    <citation type="submission" date="2012-12" db="EMBL/GenBank/DDBJ databases">
        <authorList>
            <person name="Hellsten U."/>
            <person name="Grimwood J."/>
            <person name="Chapman J.A."/>
            <person name="Shapiro H."/>
            <person name="Aerts A."/>
            <person name="Otillar R.P."/>
            <person name="Terry A.Y."/>
            <person name="Boore J.L."/>
            <person name="Simakov O."/>
            <person name="Marletaz F."/>
            <person name="Cho S.-J."/>
            <person name="Edsinger-Gonzales E."/>
            <person name="Havlak P."/>
            <person name="Kuo D.-H."/>
            <person name="Larsson T."/>
            <person name="Lv J."/>
            <person name="Arendt D."/>
            <person name="Savage R."/>
            <person name="Osoegawa K."/>
            <person name="de Jong P."/>
            <person name="Lindberg D.R."/>
            <person name="Seaver E.C."/>
            <person name="Weisblat D.A."/>
            <person name="Putnam N.H."/>
            <person name="Grigoriev I.V."/>
            <person name="Rokhsar D.S."/>
        </authorList>
    </citation>
    <scope>NUCLEOTIDE SEQUENCE</scope>
    <source>
        <strain evidence="4">I ESC-2004</strain>
    </source>
</reference>
<keyword evidence="4" id="KW-1185">Reference proteome</keyword>
<sequence>MEPDSDDGWDCDFELLRPPAVTTLGLLSQATRTEEFKSKHGLWKDQGTVSTGECDTLDKNCLPSRWIKPIVTNASPGIMEQSLQPGEQNMMLLRLIAAGIKVSDMTCSLKLKRQKKRKHPKTIYMHEGQLICIFVFKFIYGSDARPDIDENDNGTPPPTLLPPLPPTPPPPPPPPLSPLPPLPQENQI</sequence>
<feature type="region of interest" description="Disordered" evidence="1">
    <location>
        <begin position="146"/>
        <end position="188"/>
    </location>
</feature>
<reference evidence="3" key="3">
    <citation type="submission" date="2015-06" db="UniProtKB">
        <authorList>
            <consortium name="EnsemblMetazoa"/>
        </authorList>
    </citation>
    <scope>IDENTIFICATION</scope>
</reference>
<dbReference type="EMBL" id="AMQN01000950">
    <property type="status" value="NOT_ANNOTATED_CDS"/>
    <property type="molecule type" value="Genomic_DNA"/>
</dbReference>
<dbReference type="HOGENOM" id="CLU_134617_0_0_1"/>
<feature type="compositionally biased region" description="Pro residues" evidence="1">
    <location>
        <begin position="155"/>
        <end position="188"/>
    </location>
</feature>
<accession>R7UV35</accession>
<protein>
    <submittedName>
        <fullName evidence="2 3">Uncharacterized protein</fullName>
    </submittedName>
</protein>
<evidence type="ECO:0000313" key="3">
    <source>
        <dbReference type="EnsemblMetazoa" id="CapteP193325"/>
    </source>
</evidence>
<proteinExistence type="predicted"/>
<dbReference type="Proteomes" id="UP000014760">
    <property type="component" value="Unassembled WGS sequence"/>
</dbReference>
<evidence type="ECO:0000313" key="4">
    <source>
        <dbReference type="Proteomes" id="UP000014760"/>
    </source>
</evidence>
<name>R7UV35_CAPTE</name>
<evidence type="ECO:0000313" key="2">
    <source>
        <dbReference type="EMBL" id="ELU10030.1"/>
    </source>
</evidence>
<dbReference type="AlphaFoldDB" id="R7UV35"/>
<reference evidence="2 4" key="2">
    <citation type="journal article" date="2013" name="Nature">
        <title>Insights into bilaterian evolution from three spiralian genomes.</title>
        <authorList>
            <person name="Simakov O."/>
            <person name="Marletaz F."/>
            <person name="Cho S.J."/>
            <person name="Edsinger-Gonzales E."/>
            <person name="Havlak P."/>
            <person name="Hellsten U."/>
            <person name="Kuo D.H."/>
            <person name="Larsson T."/>
            <person name="Lv J."/>
            <person name="Arendt D."/>
            <person name="Savage R."/>
            <person name="Osoegawa K."/>
            <person name="de Jong P."/>
            <person name="Grimwood J."/>
            <person name="Chapman J.A."/>
            <person name="Shapiro H."/>
            <person name="Aerts A."/>
            <person name="Otillar R.P."/>
            <person name="Terry A.Y."/>
            <person name="Boore J.L."/>
            <person name="Grigoriev I.V."/>
            <person name="Lindberg D.R."/>
            <person name="Seaver E.C."/>
            <person name="Weisblat D.A."/>
            <person name="Putnam N.H."/>
            <person name="Rokhsar D.S."/>
        </authorList>
    </citation>
    <scope>NUCLEOTIDE SEQUENCE</scope>
    <source>
        <strain evidence="2 4">I ESC-2004</strain>
    </source>
</reference>
<dbReference type="EMBL" id="KB297742">
    <property type="protein sequence ID" value="ELU10030.1"/>
    <property type="molecule type" value="Genomic_DNA"/>
</dbReference>
<gene>
    <name evidence="2" type="ORF">CAPTEDRAFT_193325</name>
</gene>
<evidence type="ECO:0000256" key="1">
    <source>
        <dbReference type="SAM" id="MobiDB-lite"/>
    </source>
</evidence>